<gene>
    <name evidence="6 8" type="primary">rbsD</name>
    <name evidence="8" type="ORF">HF989_10630</name>
    <name evidence="7" type="ORF">JOF50_000929</name>
</gene>
<evidence type="ECO:0000256" key="5">
    <source>
        <dbReference type="ARBA" id="ARBA00023277"/>
    </source>
</evidence>
<dbReference type="Proteomes" id="UP001549139">
    <property type="component" value="Unassembled WGS sequence"/>
</dbReference>
<comment type="function">
    <text evidence="6">Catalyzes the interconversion of beta-pyran and beta-furan forms of D-ribose.</text>
</comment>
<dbReference type="Pfam" id="PF05025">
    <property type="entry name" value="RbsD_FucU"/>
    <property type="match status" value="1"/>
</dbReference>
<evidence type="ECO:0000313" key="10">
    <source>
        <dbReference type="Proteomes" id="UP001549139"/>
    </source>
</evidence>
<dbReference type="EMBL" id="JAAXPF010000022">
    <property type="protein sequence ID" value="NKY69798.1"/>
    <property type="molecule type" value="Genomic_DNA"/>
</dbReference>
<feature type="binding site" evidence="6">
    <location>
        <begin position="111"/>
        <end position="113"/>
    </location>
    <ligand>
        <name>substrate</name>
    </ligand>
</feature>
<dbReference type="GO" id="GO:0048029">
    <property type="term" value="F:monosaccharide binding"/>
    <property type="evidence" value="ECO:0007669"/>
    <property type="project" value="InterPro"/>
</dbReference>
<evidence type="ECO:0000313" key="9">
    <source>
        <dbReference type="Proteomes" id="UP000554284"/>
    </source>
</evidence>
<dbReference type="HAMAP" id="MF_01661">
    <property type="entry name" value="D_rib_pyranase"/>
    <property type="match status" value="1"/>
</dbReference>
<dbReference type="InterPro" id="IPR023064">
    <property type="entry name" value="D-ribose_pyranase"/>
</dbReference>
<feature type="binding site" evidence="6">
    <location>
        <position position="28"/>
    </location>
    <ligand>
        <name>substrate</name>
    </ligand>
</feature>
<evidence type="ECO:0000256" key="3">
    <source>
        <dbReference type="ARBA" id="ARBA00022490"/>
    </source>
</evidence>
<organism evidence="8 9">
    <name type="scientific">Corynebacterium mucifaciens</name>
    <dbReference type="NCBI Taxonomy" id="57171"/>
    <lineage>
        <taxon>Bacteria</taxon>
        <taxon>Bacillati</taxon>
        <taxon>Actinomycetota</taxon>
        <taxon>Actinomycetes</taxon>
        <taxon>Mycobacteriales</taxon>
        <taxon>Corynebacteriaceae</taxon>
        <taxon>Corynebacterium</taxon>
    </lineage>
</organism>
<comment type="pathway">
    <text evidence="6">Carbohydrate metabolism; D-ribose degradation; D-ribose 5-phosphate from beta-D-ribopyranose: step 1/2.</text>
</comment>
<comment type="caution">
    <text evidence="8">The sequence shown here is derived from an EMBL/GenBank/DDBJ whole genome shotgun (WGS) entry which is preliminary data.</text>
</comment>
<keyword evidence="5 6" id="KW-0119">Carbohydrate metabolism</keyword>
<dbReference type="AlphaFoldDB" id="A0A7X6RFW6"/>
<proteinExistence type="inferred from homology"/>
<feature type="binding site" evidence="6">
    <location>
        <position position="89"/>
    </location>
    <ligand>
        <name>substrate</name>
    </ligand>
</feature>
<dbReference type="PANTHER" id="PTHR37831:SF1">
    <property type="entry name" value="D-RIBOSE PYRANASE"/>
    <property type="match status" value="1"/>
</dbReference>
<dbReference type="InterPro" id="IPR023750">
    <property type="entry name" value="RbsD-like_sf"/>
</dbReference>
<keyword evidence="10" id="KW-1185">Reference proteome</keyword>
<dbReference type="GO" id="GO:0062193">
    <property type="term" value="F:D-ribose pyranase activity"/>
    <property type="evidence" value="ECO:0007669"/>
    <property type="project" value="UniProtKB-EC"/>
</dbReference>
<dbReference type="UniPathway" id="UPA00916">
    <property type="reaction ID" value="UER00888"/>
</dbReference>
<dbReference type="NCBIfam" id="NF008761">
    <property type="entry name" value="PRK11797.1"/>
    <property type="match status" value="1"/>
</dbReference>
<dbReference type="InterPro" id="IPR007721">
    <property type="entry name" value="RbsD_FucU"/>
</dbReference>
<comment type="subunit">
    <text evidence="6">Homodecamer.</text>
</comment>
<feature type="active site" description="Proton donor" evidence="6">
    <location>
        <position position="20"/>
    </location>
</feature>
<sequence length="122" mass="12976">MRKTGILNAQLARAINGLGHTDTFAVADCGLPIPAGVEVIDLALVFGVPRFHDVVRAILDEVVVEAAVVAKQAPGDVASLVDDPQLVDHDDLKRALADCKFVVRTGETTPYANIIFRSGVPF</sequence>
<comment type="similarity">
    <text evidence="6">Belongs to the RbsD / FucU family. RbsD subfamily.</text>
</comment>
<dbReference type="EMBL" id="JBEPNZ010000001">
    <property type="protein sequence ID" value="MET3944130.1"/>
    <property type="molecule type" value="Genomic_DNA"/>
</dbReference>
<keyword evidence="4 6" id="KW-0413">Isomerase</keyword>
<dbReference type="EC" id="5.4.99.62" evidence="2 6"/>
<dbReference type="Proteomes" id="UP000554284">
    <property type="component" value="Unassembled WGS sequence"/>
</dbReference>
<name>A0A7X6RFW6_9CORY</name>
<protein>
    <recommendedName>
        <fullName evidence="2 6">D-ribose pyranase</fullName>
        <ecNumber evidence="2 6">5.4.99.62</ecNumber>
    </recommendedName>
</protein>
<keyword evidence="3 6" id="KW-0963">Cytoplasm</keyword>
<evidence type="ECO:0000256" key="1">
    <source>
        <dbReference type="ARBA" id="ARBA00000223"/>
    </source>
</evidence>
<reference evidence="7 10" key="2">
    <citation type="submission" date="2024-06" db="EMBL/GenBank/DDBJ databases">
        <title>Sequencing the genomes of 1000 actinobacteria strains.</title>
        <authorList>
            <person name="Klenk H.-P."/>
        </authorList>
    </citation>
    <scope>NUCLEOTIDE SEQUENCE [LARGE SCALE GENOMIC DNA]</scope>
    <source>
        <strain evidence="7 10">DSM 44265</strain>
    </source>
</reference>
<evidence type="ECO:0000256" key="4">
    <source>
        <dbReference type="ARBA" id="ARBA00023235"/>
    </source>
</evidence>
<comment type="catalytic activity">
    <reaction evidence="1 6">
        <text>beta-D-ribopyranose = beta-D-ribofuranose</text>
        <dbReference type="Rhea" id="RHEA:25432"/>
        <dbReference type="ChEBI" id="CHEBI:27476"/>
        <dbReference type="ChEBI" id="CHEBI:47002"/>
        <dbReference type="EC" id="5.4.99.62"/>
    </reaction>
</comment>
<dbReference type="SUPFAM" id="SSF102546">
    <property type="entry name" value="RbsD-like"/>
    <property type="match status" value="1"/>
</dbReference>
<dbReference type="GO" id="GO:0016872">
    <property type="term" value="F:intramolecular lyase activity"/>
    <property type="evidence" value="ECO:0007669"/>
    <property type="project" value="UniProtKB-UniRule"/>
</dbReference>
<dbReference type="GO" id="GO:0019303">
    <property type="term" value="P:D-ribose catabolic process"/>
    <property type="evidence" value="ECO:0007669"/>
    <property type="project" value="UniProtKB-UniRule"/>
</dbReference>
<evidence type="ECO:0000313" key="7">
    <source>
        <dbReference type="EMBL" id="MET3944130.1"/>
    </source>
</evidence>
<dbReference type="GO" id="GO:0005829">
    <property type="term" value="C:cytosol"/>
    <property type="evidence" value="ECO:0007669"/>
    <property type="project" value="TreeGrafter"/>
</dbReference>
<dbReference type="Gene3D" id="3.40.1650.10">
    <property type="entry name" value="RbsD-like domain"/>
    <property type="match status" value="1"/>
</dbReference>
<comment type="subcellular location">
    <subcellularLocation>
        <location evidence="6">Cytoplasm</location>
    </subcellularLocation>
</comment>
<reference evidence="8 9" key="1">
    <citation type="submission" date="2020-04" db="EMBL/GenBank/DDBJ databases">
        <title>MicrobeNet Type strains.</title>
        <authorList>
            <person name="Nicholson A.C."/>
        </authorList>
    </citation>
    <scope>NUCLEOTIDE SEQUENCE [LARGE SCALE GENOMIC DNA]</scope>
    <source>
        <strain evidence="8 9">ATCC 700355</strain>
    </source>
</reference>
<accession>A0A7X6RFW6</accession>
<dbReference type="PANTHER" id="PTHR37831">
    <property type="entry name" value="D-RIBOSE PYRANASE"/>
    <property type="match status" value="1"/>
</dbReference>
<dbReference type="RefSeq" id="WP_168686374.1">
    <property type="nucleotide sequence ID" value="NZ_JAAXPF010000022.1"/>
</dbReference>
<evidence type="ECO:0000256" key="2">
    <source>
        <dbReference type="ARBA" id="ARBA00012862"/>
    </source>
</evidence>
<evidence type="ECO:0000313" key="8">
    <source>
        <dbReference type="EMBL" id="NKY69798.1"/>
    </source>
</evidence>
<evidence type="ECO:0000256" key="6">
    <source>
        <dbReference type="HAMAP-Rule" id="MF_01661"/>
    </source>
</evidence>